<evidence type="ECO:0000313" key="4">
    <source>
        <dbReference type="Proteomes" id="UP001341840"/>
    </source>
</evidence>
<dbReference type="InterPro" id="IPR037056">
    <property type="entry name" value="RNase_H1_N_sf"/>
</dbReference>
<name>A0ABU6UCW6_9FABA</name>
<reference evidence="3 4" key="1">
    <citation type="journal article" date="2023" name="Plants (Basel)">
        <title>Bridging the Gap: Combining Genomics and Transcriptomics Approaches to Understand Stylosanthes scabra, an Orphan Legume from the Brazilian Caatinga.</title>
        <authorList>
            <person name="Ferreira-Neto J.R.C."/>
            <person name="da Silva M.D."/>
            <person name="Binneck E."/>
            <person name="de Melo N.F."/>
            <person name="da Silva R.H."/>
            <person name="de Melo A.L.T.M."/>
            <person name="Pandolfi V."/>
            <person name="Bustamante F.O."/>
            <person name="Brasileiro-Vidal A.C."/>
            <person name="Benko-Iseppon A.M."/>
        </authorList>
    </citation>
    <scope>NUCLEOTIDE SEQUENCE [LARGE SCALE GENOMIC DNA]</scope>
    <source>
        <tissue evidence="3">Leaves</tissue>
    </source>
</reference>
<feature type="region of interest" description="Disordered" evidence="1">
    <location>
        <begin position="101"/>
        <end position="124"/>
    </location>
</feature>
<protein>
    <recommendedName>
        <fullName evidence="2">Ribonuclease H1 N-terminal domain-containing protein</fullName>
    </recommendedName>
</protein>
<evidence type="ECO:0000259" key="2">
    <source>
        <dbReference type="Pfam" id="PF01693"/>
    </source>
</evidence>
<proteinExistence type="predicted"/>
<feature type="domain" description="Ribonuclease H1 N-terminal" evidence="2">
    <location>
        <begin position="5"/>
        <end position="42"/>
    </location>
</feature>
<evidence type="ECO:0000256" key="1">
    <source>
        <dbReference type="SAM" id="MobiDB-lite"/>
    </source>
</evidence>
<sequence>MGECYVVFVGRNPDIYSSWAAAAPQVVGFKRAIDQSYLTMEEGVTAWMEFLQLGDRGASSSGSNSRGVHIKEEMEATGGGHFQNQVGSILQDAGKRHVSDGGFAGASGSVPHSPGDLATASAHGEGLAGDGNGLSSVMATIVSVEGRVSQLEVDKWKILMAMASMMEQIAGVLTKEAKEGKKRRRFHGEEVIPVVALKKLGLSP</sequence>
<organism evidence="3 4">
    <name type="scientific">Stylosanthes scabra</name>
    <dbReference type="NCBI Taxonomy" id="79078"/>
    <lineage>
        <taxon>Eukaryota</taxon>
        <taxon>Viridiplantae</taxon>
        <taxon>Streptophyta</taxon>
        <taxon>Embryophyta</taxon>
        <taxon>Tracheophyta</taxon>
        <taxon>Spermatophyta</taxon>
        <taxon>Magnoliopsida</taxon>
        <taxon>eudicotyledons</taxon>
        <taxon>Gunneridae</taxon>
        <taxon>Pentapetalae</taxon>
        <taxon>rosids</taxon>
        <taxon>fabids</taxon>
        <taxon>Fabales</taxon>
        <taxon>Fabaceae</taxon>
        <taxon>Papilionoideae</taxon>
        <taxon>50 kb inversion clade</taxon>
        <taxon>dalbergioids sensu lato</taxon>
        <taxon>Dalbergieae</taxon>
        <taxon>Pterocarpus clade</taxon>
        <taxon>Stylosanthes</taxon>
    </lineage>
</organism>
<comment type="caution">
    <text evidence="3">The sequence shown here is derived from an EMBL/GenBank/DDBJ whole genome shotgun (WGS) entry which is preliminary data.</text>
</comment>
<dbReference type="EMBL" id="JASCZI010120986">
    <property type="protein sequence ID" value="MED6158592.1"/>
    <property type="molecule type" value="Genomic_DNA"/>
</dbReference>
<keyword evidence="4" id="KW-1185">Reference proteome</keyword>
<dbReference type="Proteomes" id="UP001341840">
    <property type="component" value="Unassembled WGS sequence"/>
</dbReference>
<dbReference type="SUPFAM" id="SSF55658">
    <property type="entry name" value="L9 N-domain-like"/>
    <property type="match status" value="1"/>
</dbReference>
<dbReference type="Pfam" id="PF01693">
    <property type="entry name" value="Cauli_VI"/>
    <property type="match status" value="1"/>
</dbReference>
<evidence type="ECO:0000313" key="3">
    <source>
        <dbReference type="EMBL" id="MED6158592.1"/>
    </source>
</evidence>
<accession>A0ABU6UCW6</accession>
<dbReference type="InterPro" id="IPR011320">
    <property type="entry name" value="RNase_H1_N"/>
</dbReference>
<gene>
    <name evidence="3" type="ORF">PIB30_034140</name>
</gene>
<dbReference type="InterPro" id="IPR009027">
    <property type="entry name" value="Ribosomal_bL9/RNase_H1_N"/>
</dbReference>
<dbReference type="Gene3D" id="3.40.970.10">
    <property type="entry name" value="Ribonuclease H1, N-terminal domain"/>
    <property type="match status" value="1"/>
</dbReference>